<evidence type="ECO:0000313" key="3">
    <source>
        <dbReference type="Proteomes" id="UP001597180"/>
    </source>
</evidence>
<reference evidence="3" key="1">
    <citation type="journal article" date="2019" name="Int. J. Syst. Evol. Microbiol.">
        <title>The Global Catalogue of Microorganisms (GCM) 10K type strain sequencing project: providing services to taxonomists for standard genome sequencing and annotation.</title>
        <authorList>
            <consortium name="The Broad Institute Genomics Platform"/>
            <consortium name="The Broad Institute Genome Sequencing Center for Infectious Disease"/>
            <person name="Wu L."/>
            <person name="Ma J."/>
        </authorList>
    </citation>
    <scope>NUCLEOTIDE SEQUENCE [LARGE SCALE GENOMIC DNA]</scope>
    <source>
        <strain evidence="3">CCUG 53270</strain>
    </source>
</reference>
<evidence type="ECO:0000313" key="2">
    <source>
        <dbReference type="EMBL" id="MFD1225527.1"/>
    </source>
</evidence>
<feature type="transmembrane region" description="Helical" evidence="1">
    <location>
        <begin position="353"/>
        <end position="376"/>
    </location>
</feature>
<protein>
    <recommendedName>
        <fullName evidence="4">Phage tail tape measure protein domain-containing protein</fullName>
    </recommendedName>
</protein>
<gene>
    <name evidence="2" type="ORF">ACFQ4B_36165</name>
</gene>
<keyword evidence="1" id="KW-0812">Transmembrane</keyword>
<feature type="transmembrane region" description="Helical" evidence="1">
    <location>
        <begin position="440"/>
        <end position="459"/>
    </location>
</feature>
<dbReference type="EMBL" id="JBHTLU010000065">
    <property type="protein sequence ID" value="MFD1225527.1"/>
    <property type="molecule type" value="Genomic_DNA"/>
</dbReference>
<name>A0ABW3UYR2_9BACL</name>
<keyword evidence="3" id="KW-1185">Reference proteome</keyword>
<evidence type="ECO:0000256" key="1">
    <source>
        <dbReference type="SAM" id="Phobius"/>
    </source>
</evidence>
<keyword evidence="1" id="KW-1133">Transmembrane helix</keyword>
<dbReference type="RefSeq" id="WP_345585058.1">
    <property type="nucleotide sequence ID" value="NZ_BAABJG010000002.1"/>
</dbReference>
<organism evidence="2 3">
    <name type="scientific">Paenibacillus vulneris</name>
    <dbReference type="NCBI Taxonomy" id="1133364"/>
    <lineage>
        <taxon>Bacteria</taxon>
        <taxon>Bacillati</taxon>
        <taxon>Bacillota</taxon>
        <taxon>Bacilli</taxon>
        <taxon>Bacillales</taxon>
        <taxon>Paenibacillaceae</taxon>
        <taxon>Paenibacillus</taxon>
    </lineage>
</organism>
<sequence length="677" mass="74437">MATIGASLQLFDQFSQTLTRAHEKLQSVLYVAERLRQGLRGRVAVDVDTNNATNRIERMRQRLRAMDGTTVLLPTRVVQQPGLTIRTNAVEKAMGQLNQQQQNNIQNQEKFNNKLHEGGNAADGLVGKLKGIAAAYLGIETGKKLFEATIGASMEQGKMESMFQARLGDNQTGTAFYQHYKSMALKMGFEVKDALTGALSFMSMTRNTDQIDKLMNISKRLAMFDTTGQGLSGAVFSTKEALSGDMVSLAERFNINKAAIAASGLKDAGKSGDVDKTIAAFNKLLEMQSMGEKALSKMLESPAYKWQQAIGNLKNGFADAGTYAMKALIPLIDKLNAFLSSTTYKKMTNELAFILRVVVAIFTSLIEAAKLFYTYLTQNEAAVTAIKSLAFAYGVFWTTLKIVTLAQWAFTTAMGVYRAAVTLAAGAQMGLNLAMLANPWGIVVAGLVTVVLGLATLVSTSDEARDHFKDLVSEILNLGTAFDQSLLKANDWLTNKTTEGINGTINFLNKVGKFFGKEDNMIKFNLPTNDYYKKLAEDKLKADQEAQKKVQSGISNFTAENIKQKAMELLNLKSDTAGENFDVEDYLKKYNQAVVPNKLDVGTVDKIKNKVDISSEDLKVMRDLAEMKNIQNFVTLTPTVQVTTGDINQPTDVDEMIRRIEEVMVTEIENSAQGAYR</sequence>
<comment type="caution">
    <text evidence="2">The sequence shown here is derived from an EMBL/GenBank/DDBJ whole genome shotgun (WGS) entry which is preliminary data.</text>
</comment>
<feature type="transmembrane region" description="Helical" evidence="1">
    <location>
        <begin position="382"/>
        <end position="403"/>
    </location>
</feature>
<keyword evidence="1" id="KW-0472">Membrane</keyword>
<proteinExistence type="predicted"/>
<evidence type="ECO:0008006" key="4">
    <source>
        <dbReference type="Google" id="ProtNLM"/>
    </source>
</evidence>
<dbReference type="Proteomes" id="UP001597180">
    <property type="component" value="Unassembled WGS sequence"/>
</dbReference>
<accession>A0ABW3UYR2</accession>